<evidence type="ECO:0000313" key="1">
    <source>
        <dbReference type="EMBL" id="OTG37698.1"/>
    </source>
</evidence>
<name>A0A251VQ67_HELAN</name>
<dbReference type="AlphaFoldDB" id="A0A251VQ67"/>
<evidence type="ECO:0000313" key="2">
    <source>
        <dbReference type="Proteomes" id="UP000215914"/>
    </source>
</evidence>
<protein>
    <submittedName>
        <fullName evidence="1">Uncharacterized protein</fullName>
    </submittedName>
</protein>
<gene>
    <name evidence="1" type="ORF">HannXRQ_Chr01g0021671</name>
</gene>
<reference evidence="2" key="1">
    <citation type="journal article" date="2017" name="Nature">
        <title>The sunflower genome provides insights into oil metabolism, flowering and Asterid evolution.</title>
        <authorList>
            <person name="Badouin H."/>
            <person name="Gouzy J."/>
            <person name="Grassa C.J."/>
            <person name="Murat F."/>
            <person name="Staton S.E."/>
            <person name="Cottret L."/>
            <person name="Lelandais-Briere C."/>
            <person name="Owens G.L."/>
            <person name="Carrere S."/>
            <person name="Mayjonade B."/>
            <person name="Legrand L."/>
            <person name="Gill N."/>
            <person name="Kane N.C."/>
            <person name="Bowers J.E."/>
            <person name="Hubner S."/>
            <person name="Bellec A."/>
            <person name="Berard A."/>
            <person name="Berges H."/>
            <person name="Blanchet N."/>
            <person name="Boniface M.C."/>
            <person name="Brunel D."/>
            <person name="Catrice O."/>
            <person name="Chaidir N."/>
            <person name="Claudel C."/>
            <person name="Donnadieu C."/>
            <person name="Faraut T."/>
            <person name="Fievet G."/>
            <person name="Helmstetter N."/>
            <person name="King M."/>
            <person name="Knapp S.J."/>
            <person name="Lai Z."/>
            <person name="Le Paslier M.C."/>
            <person name="Lippi Y."/>
            <person name="Lorenzon L."/>
            <person name="Mandel J.R."/>
            <person name="Marage G."/>
            <person name="Marchand G."/>
            <person name="Marquand E."/>
            <person name="Bret-Mestries E."/>
            <person name="Morien E."/>
            <person name="Nambeesan S."/>
            <person name="Nguyen T."/>
            <person name="Pegot-Espagnet P."/>
            <person name="Pouilly N."/>
            <person name="Raftis F."/>
            <person name="Sallet E."/>
            <person name="Schiex T."/>
            <person name="Thomas J."/>
            <person name="Vandecasteele C."/>
            <person name="Vares D."/>
            <person name="Vear F."/>
            <person name="Vautrin S."/>
            <person name="Crespi M."/>
            <person name="Mangin B."/>
            <person name="Burke J.M."/>
            <person name="Salse J."/>
            <person name="Munos S."/>
            <person name="Vincourt P."/>
            <person name="Rieseberg L.H."/>
            <person name="Langlade N.B."/>
        </authorList>
    </citation>
    <scope>NUCLEOTIDE SEQUENCE [LARGE SCALE GENOMIC DNA]</scope>
    <source>
        <strain evidence="2">cv. SF193</strain>
    </source>
</reference>
<accession>A0A251VQ67</accession>
<dbReference type="EMBL" id="CM007890">
    <property type="protein sequence ID" value="OTG37698.1"/>
    <property type="molecule type" value="Genomic_DNA"/>
</dbReference>
<organism evidence="1 2">
    <name type="scientific">Helianthus annuus</name>
    <name type="common">Common sunflower</name>
    <dbReference type="NCBI Taxonomy" id="4232"/>
    <lineage>
        <taxon>Eukaryota</taxon>
        <taxon>Viridiplantae</taxon>
        <taxon>Streptophyta</taxon>
        <taxon>Embryophyta</taxon>
        <taxon>Tracheophyta</taxon>
        <taxon>Spermatophyta</taxon>
        <taxon>Magnoliopsida</taxon>
        <taxon>eudicotyledons</taxon>
        <taxon>Gunneridae</taxon>
        <taxon>Pentapetalae</taxon>
        <taxon>asterids</taxon>
        <taxon>campanulids</taxon>
        <taxon>Asterales</taxon>
        <taxon>Asteraceae</taxon>
        <taxon>Asteroideae</taxon>
        <taxon>Heliantheae alliance</taxon>
        <taxon>Heliantheae</taxon>
        <taxon>Helianthus</taxon>
    </lineage>
</organism>
<sequence>MSLLSKTSFVGIRFKQSLYPNTFSSDSSESLLSGSPAFAPAPETLGFEGGAGAAFFLALRALPSPTSSCSPIS</sequence>
<dbReference type="Proteomes" id="UP000215914">
    <property type="component" value="Chromosome 1"/>
</dbReference>
<dbReference type="InParanoid" id="A0A251VQ67"/>
<keyword evidence="2" id="KW-1185">Reference proteome</keyword>
<proteinExistence type="predicted"/>